<evidence type="ECO:0000259" key="6">
    <source>
        <dbReference type="PROSITE" id="PS50109"/>
    </source>
</evidence>
<dbReference type="CDD" id="cd00156">
    <property type="entry name" value="REC"/>
    <property type="match status" value="1"/>
</dbReference>
<evidence type="ECO:0000256" key="2">
    <source>
        <dbReference type="ARBA" id="ARBA00012438"/>
    </source>
</evidence>
<dbReference type="SMART" id="SM00388">
    <property type="entry name" value="HisKA"/>
    <property type="match status" value="1"/>
</dbReference>
<comment type="catalytic activity">
    <reaction evidence="1">
        <text>ATP + protein L-histidine = ADP + protein N-phospho-L-histidine.</text>
        <dbReference type="EC" id="2.7.13.3"/>
    </reaction>
</comment>
<dbReference type="AlphaFoldDB" id="A0A1V2GZV8"/>
<feature type="transmembrane region" description="Helical" evidence="5">
    <location>
        <begin position="288"/>
        <end position="310"/>
    </location>
</feature>
<dbReference type="InterPro" id="IPR036890">
    <property type="entry name" value="HATPase_C_sf"/>
</dbReference>
<evidence type="ECO:0000313" key="9">
    <source>
        <dbReference type="Proteomes" id="UP000188879"/>
    </source>
</evidence>
<dbReference type="SMART" id="SM00448">
    <property type="entry name" value="REC"/>
    <property type="match status" value="1"/>
</dbReference>
<dbReference type="RefSeq" id="WP_076958497.1">
    <property type="nucleotide sequence ID" value="NZ_MLCO01000174.1"/>
</dbReference>
<evidence type="ECO:0000256" key="1">
    <source>
        <dbReference type="ARBA" id="ARBA00000085"/>
    </source>
</evidence>
<dbReference type="SUPFAM" id="SSF52172">
    <property type="entry name" value="CheY-like"/>
    <property type="match status" value="1"/>
</dbReference>
<keyword evidence="5" id="KW-1133">Transmembrane helix</keyword>
<dbReference type="SUPFAM" id="SSF55874">
    <property type="entry name" value="ATPase domain of HSP90 chaperone/DNA topoisomerase II/histidine kinase"/>
    <property type="match status" value="1"/>
</dbReference>
<dbReference type="Pfam" id="PF00072">
    <property type="entry name" value="Response_reg"/>
    <property type="match status" value="1"/>
</dbReference>
<dbReference type="Gene3D" id="1.10.287.130">
    <property type="match status" value="1"/>
</dbReference>
<reference evidence="8 9" key="1">
    <citation type="submission" date="2016-10" db="EMBL/GenBank/DDBJ databases">
        <title>Draft Genome sequence of Roseomonas sp. strain M3.</title>
        <authorList>
            <person name="Subhash Y."/>
            <person name="Lee S."/>
        </authorList>
    </citation>
    <scope>NUCLEOTIDE SEQUENCE [LARGE SCALE GENOMIC DNA]</scope>
    <source>
        <strain evidence="8 9">M3</strain>
    </source>
</reference>
<dbReference type="Gene3D" id="3.40.50.2300">
    <property type="match status" value="1"/>
</dbReference>
<dbReference type="InterPro" id="IPR005467">
    <property type="entry name" value="His_kinase_dom"/>
</dbReference>
<dbReference type="EMBL" id="MLCO01000174">
    <property type="protein sequence ID" value="ONG51010.1"/>
    <property type="molecule type" value="Genomic_DNA"/>
</dbReference>
<dbReference type="PROSITE" id="PS50110">
    <property type="entry name" value="RESPONSE_REGULATORY"/>
    <property type="match status" value="1"/>
</dbReference>
<dbReference type="InterPro" id="IPR003594">
    <property type="entry name" value="HATPase_dom"/>
</dbReference>
<dbReference type="PRINTS" id="PR00344">
    <property type="entry name" value="BCTRLSENSOR"/>
</dbReference>
<proteinExistence type="predicted"/>
<feature type="modified residue" description="4-aspartylphosphate" evidence="4">
    <location>
        <position position="639"/>
    </location>
</feature>
<dbReference type="PROSITE" id="PS50109">
    <property type="entry name" value="HIS_KIN"/>
    <property type="match status" value="1"/>
</dbReference>
<dbReference type="PANTHER" id="PTHR43065">
    <property type="entry name" value="SENSOR HISTIDINE KINASE"/>
    <property type="match status" value="1"/>
</dbReference>
<accession>A0A1V2GZV8</accession>
<keyword evidence="9" id="KW-1185">Reference proteome</keyword>
<keyword evidence="5" id="KW-0812">Transmembrane</keyword>
<dbReference type="CDD" id="cd12914">
    <property type="entry name" value="PDC1_DGC_like"/>
    <property type="match status" value="1"/>
</dbReference>
<gene>
    <name evidence="8" type="ORF">BKE38_16900</name>
</gene>
<keyword evidence="5" id="KW-0472">Membrane</keyword>
<feature type="domain" description="Response regulatory" evidence="7">
    <location>
        <begin position="589"/>
        <end position="707"/>
    </location>
</feature>
<dbReference type="Gene3D" id="3.30.450.20">
    <property type="entry name" value="PAS domain"/>
    <property type="match status" value="2"/>
</dbReference>
<dbReference type="OrthoDB" id="9796100at2"/>
<dbReference type="InterPro" id="IPR004358">
    <property type="entry name" value="Sig_transdc_His_kin-like_C"/>
</dbReference>
<evidence type="ECO:0000256" key="3">
    <source>
        <dbReference type="ARBA" id="ARBA00022553"/>
    </source>
</evidence>
<evidence type="ECO:0000259" key="7">
    <source>
        <dbReference type="PROSITE" id="PS50110"/>
    </source>
</evidence>
<dbReference type="CDD" id="cd12915">
    <property type="entry name" value="PDC2_DGC_like"/>
    <property type="match status" value="1"/>
</dbReference>
<evidence type="ECO:0000256" key="4">
    <source>
        <dbReference type="PROSITE-ProRule" id="PRU00169"/>
    </source>
</evidence>
<protein>
    <recommendedName>
        <fullName evidence="2">histidine kinase</fullName>
        <ecNumber evidence="2">2.7.13.3</ecNumber>
    </recommendedName>
</protein>
<dbReference type="PANTHER" id="PTHR43065:SF49">
    <property type="entry name" value="HISTIDINE KINASE"/>
    <property type="match status" value="1"/>
</dbReference>
<dbReference type="InterPro" id="IPR036097">
    <property type="entry name" value="HisK_dim/P_sf"/>
</dbReference>
<feature type="domain" description="Histidine kinase" evidence="6">
    <location>
        <begin position="348"/>
        <end position="568"/>
    </location>
</feature>
<dbReference type="EC" id="2.7.13.3" evidence="2"/>
<dbReference type="SUPFAM" id="SSF47384">
    <property type="entry name" value="Homodimeric domain of signal transducing histidine kinase"/>
    <property type="match status" value="1"/>
</dbReference>
<name>A0A1V2GZV8_9PROT</name>
<sequence>MTGLSRRLTWLLALAFWGLCSLGVGGGAWLHIRHVQNQAMGSALARAEIASRAVEQMLLRSFEAIDGMHEQAEARQRLLAGGQRQASRAIEAQFRAIAEQARFGVRQIAIIGPDGTLIWSSVPGWTPVDLADRPHFLGPRDTRGRQPFISIPLIGRTTAQWSVQVTRRIDDAAGGFAGVAVVSLDPIALVRSLQELQLGEGRRIRILRQDGVVIADSDDRPELGMRLEASDPLRRALAVAPNGRAEASSPGGLRLIGYQSLETVPLVVELSLDAAAELASIGFVGPSISAAAAAISLLLLAAIALSILWLEHSRTQQDLVQARRDRESVLERLAHAQRMESLGRLAGGIAHDFNNVLQAALGGAKLITRRTTDPGIRKLAEMVISAGERGASVTQRLLAFARRGQLRAEAIEIAPLMEGLREVLSHTLGAIVEVRLAVAPDLPPAMADRGQLEAVLINLAVNARDAMRPMGGGRLVLGAVLENIGEGRPGLAPGRYLRLDVTDTGTGMDAATLAQAAEPFFTTKPKDQGTGLGLAMATGFAQQSGGTLAIDSKPGKGTRVTLWLPEADEVTLRRSPPAHAGAEVPEGARVLLVDDEPLVRRLLAEWLRERGLVVVEAEGGRDALALLEREATFDLMITDLAMPGMNGLQLVEAIRARQPRLPALLLTGHPGDADATVLRLVADAGAFTMLRKPVAPEAVLAGCAALLLPQPTPTPTPTPTP</sequence>
<dbReference type="Pfam" id="PF02518">
    <property type="entry name" value="HATPase_c"/>
    <property type="match status" value="1"/>
</dbReference>
<dbReference type="InterPro" id="IPR011006">
    <property type="entry name" value="CheY-like_superfamily"/>
</dbReference>
<keyword evidence="3 4" id="KW-0597">Phosphoprotein</keyword>
<dbReference type="Gene3D" id="3.30.565.10">
    <property type="entry name" value="Histidine kinase-like ATPase, C-terminal domain"/>
    <property type="match status" value="1"/>
</dbReference>
<dbReference type="SMART" id="SM00387">
    <property type="entry name" value="HATPase_c"/>
    <property type="match status" value="1"/>
</dbReference>
<dbReference type="GO" id="GO:0000155">
    <property type="term" value="F:phosphorelay sensor kinase activity"/>
    <property type="evidence" value="ECO:0007669"/>
    <property type="project" value="InterPro"/>
</dbReference>
<dbReference type="Proteomes" id="UP000188879">
    <property type="component" value="Unassembled WGS sequence"/>
</dbReference>
<evidence type="ECO:0000256" key="5">
    <source>
        <dbReference type="SAM" id="Phobius"/>
    </source>
</evidence>
<evidence type="ECO:0000313" key="8">
    <source>
        <dbReference type="EMBL" id="ONG51010.1"/>
    </source>
</evidence>
<organism evidence="8 9">
    <name type="scientific">Teichococcus deserti</name>
    <dbReference type="NCBI Taxonomy" id="1817963"/>
    <lineage>
        <taxon>Bacteria</taxon>
        <taxon>Pseudomonadati</taxon>
        <taxon>Pseudomonadota</taxon>
        <taxon>Alphaproteobacteria</taxon>
        <taxon>Acetobacterales</taxon>
        <taxon>Roseomonadaceae</taxon>
        <taxon>Roseomonas</taxon>
    </lineage>
</organism>
<comment type="caution">
    <text evidence="8">The sequence shown here is derived from an EMBL/GenBank/DDBJ whole genome shotgun (WGS) entry which is preliminary data.</text>
</comment>
<dbReference type="InterPro" id="IPR003661">
    <property type="entry name" value="HisK_dim/P_dom"/>
</dbReference>
<dbReference type="InterPro" id="IPR001789">
    <property type="entry name" value="Sig_transdc_resp-reg_receiver"/>
</dbReference>